<dbReference type="SUPFAM" id="SSF51294">
    <property type="entry name" value="Hedgehog/intein (Hint) domain"/>
    <property type="match status" value="1"/>
</dbReference>
<dbReference type="InterPro" id="IPR028992">
    <property type="entry name" value="Hedgehog/Intein_dom"/>
</dbReference>
<gene>
    <name evidence="2" type="primary">pxdN</name>
    <name evidence="2" type="ORF">SRCM100623_01032</name>
</gene>
<dbReference type="Proteomes" id="UP000093796">
    <property type="component" value="Unassembled WGS sequence"/>
</dbReference>
<dbReference type="Gene3D" id="3.40.50.2000">
    <property type="entry name" value="Glycogen Phosphorylase B"/>
    <property type="match status" value="2"/>
</dbReference>
<evidence type="ECO:0000313" key="3">
    <source>
        <dbReference type="Proteomes" id="UP000093796"/>
    </source>
</evidence>
<dbReference type="RefSeq" id="WP_003628999.1">
    <property type="nucleotide sequence ID" value="NZ_LYUD01000099.1"/>
</dbReference>
<organism evidence="2 3">
    <name type="scientific">Acetobacter pasteurianus</name>
    <name type="common">Acetobacter turbidans</name>
    <dbReference type="NCBI Taxonomy" id="438"/>
    <lineage>
        <taxon>Bacteria</taxon>
        <taxon>Pseudomonadati</taxon>
        <taxon>Pseudomonadota</taxon>
        <taxon>Alphaproteobacteria</taxon>
        <taxon>Acetobacterales</taxon>
        <taxon>Acetobacteraceae</taxon>
        <taxon>Acetobacter</taxon>
    </lineage>
</organism>
<dbReference type="PANTHER" id="PTHR12526">
    <property type="entry name" value="GLYCOSYLTRANSFERASE"/>
    <property type="match status" value="1"/>
</dbReference>
<evidence type="ECO:0000259" key="1">
    <source>
        <dbReference type="Pfam" id="PF13403"/>
    </source>
</evidence>
<protein>
    <submittedName>
        <fullName evidence="2">Peroxidase</fullName>
        <ecNumber evidence="2">1.11.1.7</ecNumber>
    </submittedName>
</protein>
<dbReference type="OrthoDB" id="9807209at2"/>
<reference evidence="2 3" key="1">
    <citation type="submission" date="2016-05" db="EMBL/GenBank/DDBJ databases">
        <title>Genome sequencing of Acetobacter pasteurianus strain SRCM100623.</title>
        <authorList>
            <person name="Song Y.R."/>
        </authorList>
    </citation>
    <scope>NUCLEOTIDE SEQUENCE [LARGE SCALE GENOMIC DNA]</scope>
    <source>
        <strain evidence="2 3">SRCM100623</strain>
    </source>
</reference>
<name>A0A1A0DCX9_ACEPA</name>
<dbReference type="InterPro" id="IPR036844">
    <property type="entry name" value="Hint_dom_sf"/>
</dbReference>
<accession>A0A1A0DCX9</accession>
<dbReference type="SUPFAM" id="SSF53756">
    <property type="entry name" value="UDP-Glycosyltransferase/glycogen phosphorylase"/>
    <property type="match status" value="1"/>
</dbReference>
<dbReference type="Pfam" id="PF13403">
    <property type="entry name" value="Hint_2"/>
    <property type="match status" value="1"/>
</dbReference>
<dbReference type="InterPro" id="IPR012332">
    <property type="entry name" value="Autotransporter_pectin_lyase_C"/>
</dbReference>
<keyword evidence="2" id="KW-0575">Peroxidase</keyword>
<feature type="domain" description="Hedgehog/Intein (Hint)" evidence="1">
    <location>
        <begin position="642"/>
        <end position="777"/>
    </location>
</feature>
<comment type="caution">
    <text evidence="2">The sequence shown here is derived from an EMBL/GenBank/DDBJ whole genome shotgun (WGS) entry which is preliminary data.</text>
</comment>
<dbReference type="CDD" id="cd03801">
    <property type="entry name" value="GT4_PimA-like"/>
    <property type="match status" value="1"/>
</dbReference>
<sequence length="1480" mass="154688">MAESTLTVSSGQTLSGHTINVNEIVKVAKGGTVVNTVLDPTNTNEQSDDVETAELDVHGSALNTQINDGDVEVYKGGVLSGATVGNDGQLTVDLGGSATDVQVESAGIVTVGYDEGGTFKTSAVLSGGTISAGGNIFAEAGSIVTSVNVLAGGYIQASDTGGTLSGNTIQSGAMEYVDSSGSATHETIQSGGFFFAESGANVSDVTGALPGYAVTTDNDVVLQTHIAADGMPFSGVDLSALPAELDQSVEVYVTSGAEIDSLKLGSLNTDDNFTDVELEGTLSGVSLATASSGLYIHTITTITASENAVVEGNINGGELSTSSGAQSTLLVSMGSGTTLENATVSGGASIYGDEQVVSNLWVNSDASIVGSATVTSGGSVSVVGGTANGLTFTAGSQEELLGAGGTLSGQIFQDGSELNAQNSDIYHVSGSTTSVQSAPANIVGNTFASHTTATLSGEDTKFANNTVNGGSVTVLGSSQTLTSNTYTSGASIALEGAVTQTADTLGSGVTENVMNASDTLQNITLQNGASLLIDHGSASQVTTQSNVSVYVGADASLSNTTIASGATLQFNENSNLQNDILQDGAILTPQFDGGMSISGSTFTFTNSDTGQVETLQIEGGSGDYTLVTLDDQGIYEIEDGTPCYCRGTLIETDRGEVPVEHLQIGDLVRTLEHGFRPIRWIGRRAYSGQFAAGNPDVLPVIFRRGSLAQGLPRQDLSVSPLHAMYLDNVLVPAVALVNGTSIMQAEAMDEVAYFHIELESHDVIFANGAWSETFVDDESRGMFHNAAEYAALYPSAQKQPAQYCAPRVEEGPRLEAIRKRLNARAGTRPRAQGPLEGYIDTITRTRLTGWASNPENGAPVRLRVLDCGVVLGEVVANQPRADMADAVGFVFEVPGGLSVHERHVLEVQRVDDHTALGNSPWMLDLAPAKPVQAVLARTPATPLLGYVDCATRERVAGWAHSPATPDEPVALQILDNGQLVVSIVANGLRPDVRRAGGCATERCGFDVLLPTGLSPFTRHVLEIRRESDGALLGAPHVLEAVDAFDPTMQQAIAQAVTAATGEAEQAQVLSFLLGQVEKLTQAHARAQSGQDMRNLAAARARRGQGMAPLPVRKRALVVDTLRPDTGRDAGSHAVLSHMRALVALGYDVSLVAADQMDGAATLEALPDVTVCTLPFYSSVEDVLRRQAGSFDVVYLHRMDTATRYAALARRHQPKARVLYALADLHWLRLLRQAQAQGRPELMARARKVKQAEYSAMLLADAVITHSTAEAELLRRELPQVRVQVTPWDVPVRARVPGFARRDGMVFVGNYAHAPNADAARWLVQDIMPRVWATNPDIRCLLAGASMPAQLRALARDGVEVLGHVQDLQALFDSVRLSVAPLRFGAGVKGKVLDSFAAGVPCVLSPAAAEGLDLPQDLAAFVGQDADALAAAIVRLHQQASVNSKASRAGRVFMRAGFTAQQVQQALAAAIGAPVAARQAG</sequence>
<dbReference type="PANTHER" id="PTHR12526:SF600">
    <property type="entry name" value="GLYCOSYL TRANSFERASE GROUP 1"/>
    <property type="match status" value="1"/>
</dbReference>
<proteinExistence type="predicted"/>
<evidence type="ECO:0000313" key="2">
    <source>
        <dbReference type="EMBL" id="OAZ72492.1"/>
    </source>
</evidence>
<dbReference type="Gene3D" id="2.160.20.20">
    <property type="match status" value="1"/>
</dbReference>
<keyword evidence="2" id="KW-0560">Oxidoreductase</keyword>
<dbReference type="PATRIC" id="fig|438.15.peg.1189"/>
<dbReference type="EC" id="1.11.1.7" evidence="2"/>
<dbReference type="EMBL" id="LYUD01000099">
    <property type="protein sequence ID" value="OAZ72492.1"/>
    <property type="molecule type" value="Genomic_DNA"/>
</dbReference>
<dbReference type="GO" id="GO:0016757">
    <property type="term" value="F:glycosyltransferase activity"/>
    <property type="evidence" value="ECO:0007669"/>
    <property type="project" value="TreeGrafter"/>
</dbReference>
<dbReference type="GO" id="GO:0140825">
    <property type="term" value="F:lactoperoxidase activity"/>
    <property type="evidence" value="ECO:0007669"/>
    <property type="project" value="UniProtKB-EC"/>
</dbReference>
<dbReference type="Pfam" id="PF13692">
    <property type="entry name" value="Glyco_trans_1_4"/>
    <property type="match status" value="1"/>
</dbReference>